<dbReference type="InterPro" id="IPR017451">
    <property type="entry name" value="F-box-assoc_interact_dom"/>
</dbReference>
<organism evidence="2 3">
    <name type="scientific">Spinacia oleracea</name>
    <name type="common">Spinach</name>
    <dbReference type="NCBI Taxonomy" id="3562"/>
    <lineage>
        <taxon>Eukaryota</taxon>
        <taxon>Viridiplantae</taxon>
        <taxon>Streptophyta</taxon>
        <taxon>Embryophyta</taxon>
        <taxon>Tracheophyta</taxon>
        <taxon>Spermatophyta</taxon>
        <taxon>Magnoliopsida</taxon>
        <taxon>eudicotyledons</taxon>
        <taxon>Gunneridae</taxon>
        <taxon>Pentapetalae</taxon>
        <taxon>Caryophyllales</taxon>
        <taxon>Chenopodiaceae</taxon>
        <taxon>Chenopodioideae</taxon>
        <taxon>Anserineae</taxon>
        <taxon>Spinacia</taxon>
    </lineage>
</organism>
<dbReference type="InterPro" id="IPR050796">
    <property type="entry name" value="SCF_F-box_component"/>
</dbReference>
<dbReference type="Proteomes" id="UP000813463">
    <property type="component" value="Chromosome 4"/>
</dbReference>
<sequence>MANSKLKYDLPHIPDELFSNHILPRLPVKSLIRFKSVCKSWYLVISSSGFVKSHLLHSLSSRTSFFLRGLHMRDDSLIRTSATECFLLYLDEKSKNGHRLLQLDGKFILWNPETKSRRVIETPSVEHLTKCGFGYASNVNDYKIFASFQSLYRKDGIKRMEAWVFEVRGGEWNPILEFPTEVGYFPTGDSNAVCCGDRLYWIVTGFKDNHIMSFCLLDYKFIDVEFPVTKNIMYKLYVSEWCLTLFSERVDEQNPDFEIWRLVQQQSGFCHSWVKWVRITWFFPHVLAFSSSGKCLVHHEIDEIKVVDHVFDEHRHVQGTRFEWIPMHAESHVQSLVSPF</sequence>
<name>A0ABM3RQU4_SPIOL</name>
<dbReference type="NCBIfam" id="TIGR01640">
    <property type="entry name" value="F_box_assoc_1"/>
    <property type="match status" value="1"/>
</dbReference>
<dbReference type="SUPFAM" id="SSF50965">
    <property type="entry name" value="Galactose oxidase, central domain"/>
    <property type="match status" value="1"/>
</dbReference>
<dbReference type="Gene3D" id="1.20.1280.50">
    <property type="match status" value="1"/>
</dbReference>
<dbReference type="Pfam" id="PF00646">
    <property type="entry name" value="F-box"/>
    <property type="match status" value="1"/>
</dbReference>
<dbReference type="GeneID" id="130471697"/>
<reference evidence="2" key="1">
    <citation type="journal article" date="2021" name="Nat. Commun.">
        <title>Genomic analyses provide insights into spinach domestication and the genetic basis of agronomic traits.</title>
        <authorList>
            <person name="Cai X."/>
            <person name="Sun X."/>
            <person name="Xu C."/>
            <person name="Sun H."/>
            <person name="Wang X."/>
            <person name="Ge C."/>
            <person name="Zhang Z."/>
            <person name="Wang Q."/>
            <person name="Fei Z."/>
            <person name="Jiao C."/>
            <person name="Wang Q."/>
        </authorList>
    </citation>
    <scope>NUCLEOTIDE SEQUENCE [LARGE SCALE GENOMIC DNA]</scope>
    <source>
        <strain evidence="2">cv. Varoflay</strain>
    </source>
</reference>
<protein>
    <submittedName>
        <fullName evidence="3">F-box protein At3g08750-like</fullName>
    </submittedName>
</protein>
<keyword evidence="2" id="KW-1185">Reference proteome</keyword>
<dbReference type="PANTHER" id="PTHR31672:SF13">
    <property type="entry name" value="F-BOX PROTEIN CPR30-LIKE"/>
    <property type="match status" value="1"/>
</dbReference>
<dbReference type="RefSeq" id="XP_056697940.1">
    <property type="nucleotide sequence ID" value="XM_056841962.1"/>
</dbReference>
<reference evidence="3" key="2">
    <citation type="submission" date="2025-08" db="UniProtKB">
        <authorList>
            <consortium name="RefSeq"/>
        </authorList>
    </citation>
    <scope>IDENTIFICATION</scope>
    <source>
        <tissue evidence="3">Leaf</tissue>
    </source>
</reference>
<dbReference type="InterPro" id="IPR011043">
    <property type="entry name" value="Gal_Oxase/kelch_b-propeller"/>
</dbReference>
<accession>A0ABM3RQU4</accession>
<feature type="domain" description="F-box" evidence="1">
    <location>
        <begin position="13"/>
        <end position="54"/>
    </location>
</feature>
<dbReference type="PANTHER" id="PTHR31672">
    <property type="entry name" value="BNACNNG10540D PROTEIN"/>
    <property type="match status" value="1"/>
</dbReference>
<evidence type="ECO:0000313" key="3">
    <source>
        <dbReference type="RefSeq" id="XP_056697940.1"/>
    </source>
</evidence>
<dbReference type="SMART" id="SM00256">
    <property type="entry name" value="FBOX"/>
    <property type="match status" value="1"/>
</dbReference>
<proteinExistence type="predicted"/>
<gene>
    <name evidence="3" type="primary">LOC130471697</name>
</gene>
<dbReference type="CDD" id="cd22157">
    <property type="entry name" value="F-box_AtFBW1-like"/>
    <property type="match status" value="1"/>
</dbReference>
<dbReference type="InterPro" id="IPR001810">
    <property type="entry name" value="F-box_dom"/>
</dbReference>
<evidence type="ECO:0000259" key="1">
    <source>
        <dbReference type="SMART" id="SM00256"/>
    </source>
</evidence>
<dbReference type="SUPFAM" id="SSF81383">
    <property type="entry name" value="F-box domain"/>
    <property type="match status" value="1"/>
</dbReference>
<dbReference type="InterPro" id="IPR036047">
    <property type="entry name" value="F-box-like_dom_sf"/>
</dbReference>
<evidence type="ECO:0000313" key="2">
    <source>
        <dbReference type="Proteomes" id="UP000813463"/>
    </source>
</evidence>